<dbReference type="Proteomes" id="UP001199106">
    <property type="component" value="Unassembled WGS sequence"/>
</dbReference>
<evidence type="ECO:0000256" key="1">
    <source>
        <dbReference type="SAM" id="Coils"/>
    </source>
</evidence>
<comment type="caution">
    <text evidence="2">The sequence shown here is derived from an EMBL/GenBank/DDBJ whole genome shotgun (WGS) entry which is preliminary data.</text>
</comment>
<reference evidence="2" key="1">
    <citation type="submission" date="2021-07" db="EMBL/GenBank/DDBJ databases">
        <title>Genome Resource of American Ginseng Black Spot Pathogen Alternaria panax.</title>
        <authorList>
            <person name="Qiu C."/>
            <person name="Wang W."/>
            <person name="Liu Z."/>
        </authorList>
    </citation>
    <scope>NUCLEOTIDE SEQUENCE</scope>
    <source>
        <strain evidence="2">BNCC115425</strain>
    </source>
</reference>
<gene>
    <name evidence="2" type="ORF">G6011_07877</name>
</gene>
<accession>A0AAD4F8K1</accession>
<evidence type="ECO:0000313" key="3">
    <source>
        <dbReference type="Proteomes" id="UP001199106"/>
    </source>
</evidence>
<feature type="coiled-coil region" evidence="1">
    <location>
        <begin position="343"/>
        <end position="378"/>
    </location>
</feature>
<evidence type="ECO:0000313" key="2">
    <source>
        <dbReference type="EMBL" id="KAG9185333.1"/>
    </source>
</evidence>
<dbReference type="AlphaFoldDB" id="A0AAD4F8K1"/>
<name>A0AAD4F8K1_9PLEO</name>
<keyword evidence="1" id="KW-0175">Coiled coil</keyword>
<keyword evidence="3" id="KW-1185">Reference proteome</keyword>
<sequence>MSRPRNAYTFDMLPHSSVSQESGLGTLHTWLMFGFEIDVVGRAWNFVLFMRSLRAIGINAIDSVRTNRVARRQAEVAQELKELLRELSREKLRNIAESRLDGIQALPVELWSQIIEHVMDPCLQYRKRQCRDMLKVLKLRIVCRAFDKEIRRALHQRLSLYQLPYYPFLAYRMPTLETSLCNALLASALYNETQRCSGNNVVHPIAYRIKNCVLVAQHLSSDHNIQHEQHMYKIFCAAASTSHSCMRYISGLRYSRTASVSGVDNPGGSKREGDVLLEVSLLVANGYQLEDAKRWMRRLGRLGMLVGYRGYFVQLPNGQQYLLDQVDAQYEWVNEECFRCGRVHRVEEQLEEAGRMARDELERELDEELEDMERHVLYMSSSWRLWGSGALGKPSGRLVGAGPQQL</sequence>
<organism evidence="2 3">
    <name type="scientific">Alternaria panax</name>
    <dbReference type="NCBI Taxonomy" id="48097"/>
    <lineage>
        <taxon>Eukaryota</taxon>
        <taxon>Fungi</taxon>
        <taxon>Dikarya</taxon>
        <taxon>Ascomycota</taxon>
        <taxon>Pezizomycotina</taxon>
        <taxon>Dothideomycetes</taxon>
        <taxon>Pleosporomycetidae</taxon>
        <taxon>Pleosporales</taxon>
        <taxon>Pleosporineae</taxon>
        <taxon>Pleosporaceae</taxon>
        <taxon>Alternaria</taxon>
        <taxon>Alternaria sect. Panax</taxon>
    </lineage>
</organism>
<proteinExistence type="predicted"/>
<protein>
    <submittedName>
        <fullName evidence="2">Uncharacterized protein</fullName>
    </submittedName>
</protein>
<dbReference type="EMBL" id="JAANER010000011">
    <property type="protein sequence ID" value="KAG9185333.1"/>
    <property type="molecule type" value="Genomic_DNA"/>
</dbReference>
<feature type="coiled-coil region" evidence="1">
    <location>
        <begin position="70"/>
        <end position="97"/>
    </location>
</feature>